<name>A0A0B2PNS8_GLYSO</name>
<protein>
    <submittedName>
        <fullName evidence="1">Uncharacterized protein</fullName>
    </submittedName>
</protein>
<reference evidence="1" key="1">
    <citation type="submission" date="2014-07" db="EMBL/GenBank/DDBJ databases">
        <title>Identification of a novel salt tolerance gene in wild soybean by whole-genome sequencing.</title>
        <authorList>
            <person name="Lam H.-M."/>
            <person name="Qi X."/>
            <person name="Li M.-W."/>
            <person name="Liu X."/>
            <person name="Xie M."/>
            <person name="Ni M."/>
            <person name="Xu X."/>
        </authorList>
    </citation>
    <scope>NUCLEOTIDE SEQUENCE [LARGE SCALE GENOMIC DNA]</scope>
    <source>
        <tissue evidence="1">Root</tissue>
    </source>
</reference>
<proteinExistence type="predicted"/>
<dbReference type="Gramene" id="XM_028365130.1">
    <property type="protein sequence ID" value="XP_028220931.1"/>
    <property type="gene ID" value="LOC114402524"/>
</dbReference>
<evidence type="ECO:0000313" key="2">
    <source>
        <dbReference type="EMBL" id="RZB42721.1"/>
    </source>
</evidence>
<dbReference type="EMBL" id="KN663948">
    <property type="protein sequence ID" value="KHN11091.1"/>
    <property type="molecule type" value="Genomic_DNA"/>
</dbReference>
<dbReference type="EMBL" id="QZWG01000020">
    <property type="protein sequence ID" value="RZB42721.1"/>
    <property type="molecule type" value="Genomic_DNA"/>
</dbReference>
<dbReference type="Proteomes" id="UP000289340">
    <property type="component" value="Chromosome 20"/>
</dbReference>
<evidence type="ECO:0000313" key="1">
    <source>
        <dbReference type="EMBL" id="KHN11091.1"/>
    </source>
</evidence>
<reference evidence="2 3" key="2">
    <citation type="submission" date="2018-09" db="EMBL/GenBank/DDBJ databases">
        <title>A high-quality reference genome of wild soybean provides a powerful tool to mine soybean genomes.</title>
        <authorList>
            <person name="Xie M."/>
            <person name="Chung C.Y.L."/>
            <person name="Li M.-W."/>
            <person name="Wong F.-L."/>
            <person name="Chan T.-F."/>
            <person name="Lam H.-M."/>
        </authorList>
    </citation>
    <scope>NUCLEOTIDE SEQUENCE [LARGE SCALE GENOMIC DNA]</scope>
    <source>
        <strain evidence="3">cv. W05</strain>
        <tissue evidence="2">Hypocotyl of etiolated seedlings</tissue>
    </source>
</reference>
<organism evidence="1">
    <name type="scientific">Glycine soja</name>
    <name type="common">Wild soybean</name>
    <dbReference type="NCBI Taxonomy" id="3848"/>
    <lineage>
        <taxon>Eukaryota</taxon>
        <taxon>Viridiplantae</taxon>
        <taxon>Streptophyta</taxon>
        <taxon>Embryophyta</taxon>
        <taxon>Tracheophyta</taxon>
        <taxon>Spermatophyta</taxon>
        <taxon>Magnoliopsida</taxon>
        <taxon>eudicotyledons</taxon>
        <taxon>Gunneridae</taxon>
        <taxon>Pentapetalae</taxon>
        <taxon>rosids</taxon>
        <taxon>fabids</taxon>
        <taxon>Fabales</taxon>
        <taxon>Fabaceae</taxon>
        <taxon>Papilionoideae</taxon>
        <taxon>50 kb inversion clade</taxon>
        <taxon>NPAAA clade</taxon>
        <taxon>indigoferoid/millettioid clade</taxon>
        <taxon>Phaseoleae</taxon>
        <taxon>Glycine</taxon>
        <taxon>Glycine subgen. Soja</taxon>
    </lineage>
</organism>
<accession>A0A0B2PNS8</accession>
<dbReference type="Proteomes" id="UP000053555">
    <property type="component" value="Unassembled WGS sequence"/>
</dbReference>
<dbReference type="AlphaFoldDB" id="A0A0B2PNS8"/>
<evidence type="ECO:0000313" key="3">
    <source>
        <dbReference type="Proteomes" id="UP000289340"/>
    </source>
</evidence>
<keyword evidence="3" id="KW-1185">Reference proteome</keyword>
<sequence>MCWSSHSLLELELELELDGVVNVVKHKQQHNMRLKRNKLEDIPEETELPPIDIDTNPAELEEAGLHLETDLEILRRAMDMGLWALCLGFGYMLSRAHFRPLS</sequence>
<gene>
    <name evidence="2" type="ORF">D0Y65_053342</name>
    <name evidence="1" type="ORF">glysoja_046693</name>
</gene>